<keyword evidence="4" id="KW-0735">Signal-anchor</keyword>
<evidence type="ECO:0000256" key="6">
    <source>
        <dbReference type="ARBA" id="ARBA00023136"/>
    </source>
</evidence>
<dbReference type="PANTHER" id="PTHR11523">
    <property type="entry name" value="SODIUM/POTASSIUM-DEPENDENT ATPASE BETA SUBUNIT"/>
    <property type="match status" value="1"/>
</dbReference>
<evidence type="ECO:0008006" key="10">
    <source>
        <dbReference type="Google" id="ProtNLM"/>
    </source>
</evidence>
<evidence type="ECO:0000256" key="3">
    <source>
        <dbReference type="ARBA" id="ARBA00022692"/>
    </source>
</evidence>
<evidence type="ECO:0000256" key="5">
    <source>
        <dbReference type="ARBA" id="ARBA00022989"/>
    </source>
</evidence>
<dbReference type="GO" id="GO:0006883">
    <property type="term" value="P:intracellular sodium ion homeostasis"/>
    <property type="evidence" value="ECO:0007669"/>
    <property type="project" value="TreeGrafter"/>
</dbReference>
<dbReference type="Gene3D" id="2.60.40.1660">
    <property type="entry name" value="Na, k-atpase alpha subunit"/>
    <property type="match status" value="1"/>
</dbReference>
<gene>
    <name evidence="8" type="ORF">CJOHNSTONI_LOCUS2558</name>
</gene>
<dbReference type="InterPro" id="IPR000402">
    <property type="entry name" value="Na/K_ATPase_sub_beta"/>
</dbReference>
<evidence type="ECO:0000313" key="9">
    <source>
        <dbReference type="Proteomes" id="UP000746747"/>
    </source>
</evidence>
<comment type="caution">
    <text evidence="8">The sequence shown here is derived from an EMBL/GenBank/DDBJ whole genome shotgun (WGS) entry which is preliminary data.</text>
</comment>
<evidence type="ECO:0000256" key="4">
    <source>
        <dbReference type="ARBA" id="ARBA00022968"/>
    </source>
</evidence>
<accession>A0A8J2M2K5</accession>
<keyword evidence="6 7" id="KW-0472">Membrane</keyword>
<dbReference type="GO" id="GO:1990573">
    <property type="term" value="P:potassium ion import across plasma membrane"/>
    <property type="evidence" value="ECO:0007669"/>
    <property type="project" value="TreeGrafter"/>
</dbReference>
<dbReference type="GO" id="GO:0005890">
    <property type="term" value="C:sodium:potassium-exchanging ATPase complex"/>
    <property type="evidence" value="ECO:0007669"/>
    <property type="project" value="InterPro"/>
</dbReference>
<evidence type="ECO:0000256" key="7">
    <source>
        <dbReference type="SAM" id="Phobius"/>
    </source>
</evidence>
<dbReference type="GO" id="GO:0030007">
    <property type="term" value="P:intracellular potassium ion homeostasis"/>
    <property type="evidence" value="ECO:0007669"/>
    <property type="project" value="TreeGrafter"/>
</dbReference>
<dbReference type="GO" id="GO:0036376">
    <property type="term" value="P:sodium ion export across plasma membrane"/>
    <property type="evidence" value="ECO:0007669"/>
    <property type="project" value="TreeGrafter"/>
</dbReference>
<keyword evidence="5 7" id="KW-1133">Transmembrane helix</keyword>
<dbReference type="OrthoDB" id="5912413at2759"/>
<keyword evidence="3 7" id="KW-0812">Transmembrane</keyword>
<protein>
    <recommendedName>
        <fullName evidence="10">Sodium/potassium-transporting ATPase subunit beta</fullName>
    </recommendedName>
</protein>
<reference evidence="8" key="1">
    <citation type="submission" date="2021-09" db="EMBL/GenBank/DDBJ databases">
        <authorList>
            <consortium name="Pathogen Informatics"/>
        </authorList>
    </citation>
    <scope>NUCLEOTIDE SEQUENCE</scope>
</reference>
<dbReference type="AlphaFoldDB" id="A0A8J2M2K5"/>
<evidence type="ECO:0000313" key="8">
    <source>
        <dbReference type="EMBL" id="CAG9532228.1"/>
    </source>
</evidence>
<organism evidence="8 9">
    <name type="scientific">Cercopithifilaria johnstoni</name>
    <dbReference type="NCBI Taxonomy" id="2874296"/>
    <lineage>
        <taxon>Eukaryota</taxon>
        <taxon>Metazoa</taxon>
        <taxon>Ecdysozoa</taxon>
        <taxon>Nematoda</taxon>
        <taxon>Chromadorea</taxon>
        <taxon>Rhabditida</taxon>
        <taxon>Spirurina</taxon>
        <taxon>Spiruromorpha</taxon>
        <taxon>Filarioidea</taxon>
        <taxon>Onchocercidae</taxon>
        <taxon>Cercopithifilaria</taxon>
    </lineage>
</organism>
<dbReference type="EMBL" id="CAKAEH010000908">
    <property type="protein sequence ID" value="CAG9532228.1"/>
    <property type="molecule type" value="Genomic_DNA"/>
</dbReference>
<comment type="similarity">
    <text evidence="2">Belongs to the X(+)/potassium ATPases subunit beta family.</text>
</comment>
<sequence>MATMRYECVSNSADSLAIIDQTSVYNAEQIDDAALITINNDNIDHIFMDDITWQNIFQDTRYSQRQQRFCIGFLISMICIMLILLISLFSGFGKVIFNVVAYQEKSRHGLMMIPNIRKRPLNIFYFNIRNETANEEYVKEIDEYLSKYAENQEIMREFLKICTIEEQSDKKRWCSFDIQQQFHSDCSKTTNYGYNSGNPCVLFIFDNRLGWKPNMKSKTDYLPFFCRMQYRYSSNSYTNITYYPSLPTSMRNGGFQMNLIPNQKITDNDGNEIIGKDGNILYTLPPLVMAKMTFRDALEQNGNGDLGPFTMDCRIKDNVVGYQFDNIQSFNGQTAISFDFVPQFS</sequence>
<dbReference type="InterPro" id="IPR038702">
    <property type="entry name" value="Na/K_ATPase_sub_beta_sf"/>
</dbReference>
<proteinExistence type="inferred from homology"/>
<dbReference type="Proteomes" id="UP000746747">
    <property type="component" value="Unassembled WGS sequence"/>
</dbReference>
<dbReference type="GO" id="GO:0001671">
    <property type="term" value="F:ATPase activator activity"/>
    <property type="evidence" value="ECO:0007669"/>
    <property type="project" value="TreeGrafter"/>
</dbReference>
<dbReference type="PANTHER" id="PTHR11523:SF28">
    <property type="entry name" value="NA_K-ATPASE BETA SUBUNIT ISOFORM 4-RELATED"/>
    <property type="match status" value="1"/>
</dbReference>
<name>A0A8J2M2K5_9BILA</name>
<comment type="subcellular location">
    <subcellularLocation>
        <location evidence="1">Membrane</location>
        <topology evidence="1">Single-pass type II membrane protein</topology>
    </subcellularLocation>
</comment>
<feature type="transmembrane region" description="Helical" evidence="7">
    <location>
        <begin position="69"/>
        <end position="92"/>
    </location>
</feature>
<dbReference type="Pfam" id="PF00287">
    <property type="entry name" value="Na_K-ATPase"/>
    <property type="match status" value="1"/>
</dbReference>
<evidence type="ECO:0000256" key="2">
    <source>
        <dbReference type="ARBA" id="ARBA00005876"/>
    </source>
</evidence>
<evidence type="ECO:0000256" key="1">
    <source>
        <dbReference type="ARBA" id="ARBA00004606"/>
    </source>
</evidence>
<keyword evidence="9" id="KW-1185">Reference proteome</keyword>